<dbReference type="PROSITE" id="PS51257">
    <property type="entry name" value="PROKAR_LIPOPROTEIN"/>
    <property type="match status" value="1"/>
</dbReference>
<dbReference type="InterPro" id="IPR000866">
    <property type="entry name" value="AhpC/TSA"/>
</dbReference>
<name>A0A1I7NGX6_9BACT</name>
<dbReference type="SUPFAM" id="SSF52833">
    <property type="entry name" value="Thioredoxin-like"/>
    <property type="match status" value="1"/>
</dbReference>
<dbReference type="PROSITE" id="PS00194">
    <property type="entry name" value="THIOREDOXIN_1"/>
    <property type="match status" value="1"/>
</dbReference>
<evidence type="ECO:0000256" key="4">
    <source>
        <dbReference type="ARBA" id="ARBA00023284"/>
    </source>
</evidence>
<dbReference type="PANTHER" id="PTHR42852">
    <property type="entry name" value="THIOL:DISULFIDE INTERCHANGE PROTEIN DSBE"/>
    <property type="match status" value="1"/>
</dbReference>
<evidence type="ECO:0000313" key="7">
    <source>
        <dbReference type="Proteomes" id="UP000199537"/>
    </source>
</evidence>
<evidence type="ECO:0000256" key="2">
    <source>
        <dbReference type="ARBA" id="ARBA00022748"/>
    </source>
</evidence>
<organism evidence="6 7">
    <name type="scientific">Thermoflavifilum thermophilum</name>
    <dbReference type="NCBI Taxonomy" id="1393122"/>
    <lineage>
        <taxon>Bacteria</taxon>
        <taxon>Pseudomonadati</taxon>
        <taxon>Bacteroidota</taxon>
        <taxon>Chitinophagia</taxon>
        <taxon>Chitinophagales</taxon>
        <taxon>Chitinophagaceae</taxon>
        <taxon>Thermoflavifilum</taxon>
    </lineage>
</organism>
<proteinExistence type="predicted"/>
<dbReference type="Pfam" id="PF00578">
    <property type="entry name" value="AhpC-TSA"/>
    <property type="match status" value="1"/>
</dbReference>
<feature type="domain" description="Thioredoxin" evidence="5">
    <location>
        <begin position="232"/>
        <end position="371"/>
    </location>
</feature>
<keyword evidence="2" id="KW-0201">Cytochrome c-type biogenesis</keyword>
<dbReference type="InterPro" id="IPR050553">
    <property type="entry name" value="Thioredoxin_ResA/DsbE_sf"/>
</dbReference>
<dbReference type="PANTHER" id="PTHR42852:SF6">
    <property type="entry name" value="THIOL:DISULFIDE INTERCHANGE PROTEIN DSBE"/>
    <property type="match status" value="1"/>
</dbReference>
<keyword evidence="4" id="KW-0676">Redox-active center</keyword>
<protein>
    <submittedName>
        <fullName evidence="6">Peroxiredoxin</fullName>
    </submittedName>
</protein>
<evidence type="ECO:0000256" key="3">
    <source>
        <dbReference type="ARBA" id="ARBA00023157"/>
    </source>
</evidence>
<keyword evidence="3" id="KW-1015">Disulfide bond</keyword>
<dbReference type="GO" id="GO:0016209">
    <property type="term" value="F:antioxidant activity"/>
    <property type="evidence" value="ECO:0007669"/>
    <property type="project" value="InterPro"/>
</dbReference>
<dbReference type="Pfam" id="PF14289">
    <property type="entry name" value="DUF4369"/>
    <property type="match status" value="1"/>
</dbReference>
<comment type="subcellular location">
    <subcellularLocation>
        <location evidence="1">Cell envelope</location>
    </subcellularLocation>
</comment>
<dbReference type="STRING" id="1393122.SAMN05660895_1855"/>
<dbReference type="Proteomes" id="UP000199537">
    <property type="component" value="Unassembled WGS sequence"/>
</dbReference>
<dbReference type="RefSeq" id="WP_177224177.1">
    <property type="nucleotide sequence ID" value="NZ_FPCJ01000001.1"/>
</dbReference>
<dbReference type="AlphaFoldDB" id="A0A1I7NGX6"/>
<sequence length="371" mass="41841">MKSWIIALISIWLVGWLSACQHHTSEGFVIEGQIEGAPDGWVFFLHQQGDSVINDSAKIQNGHFRFTGKVDAPTLFSLSLPNSMQELDFFVENADIRISGHADSLAQARVSGSAAQQDYEAYQQQMQPFNKQYTALYQVYEDAVRSGTLPEKQDSINATANEIDSLQTQAMVSFIAEHPKSVVSAWVVTRSNLIYEPDVQVLEKIYQSLDTTVRATPYGKQIYQTLEIARRTAIGQTAPDFTMPDTSGQPLSLSSLRGKYVLIDFWASWCGPCRMENPHVVQAYQKYKQKNFTILGVSLDKDRNSWLQAIHEDHLYWHQVSDLQYWNNAAARLYGVQAIPANFLLDPQGKIIARNLRGDALDKKLASIFQN</sequence>
<dbReference type="GO" id="GO:0016491">
    <property type="term" value="F:oxidoreductase activity"/>
    <property type="evidence" value="ECO:0007669"/>
    <property type="project" value="InterPro"/>
</dbReference>
<dbReference type="Gene3D" id="3.40.30.10">
    <property type="entry name" value="Glutaredoxin"/>
    <property type="match status" value="1"/>
</dbReference>
<evidence type="ECO:0000259" key="5">
    <source>
        <dbReference type="PROSITE" id="PS51352"/>
    </source>
</evidence>
<dbReference type="PROSITE" id="PS51352">
    <property type="entry name" value="THIOREDOXIN_2"/>
    <property type="match status" value="1"/>
</dbReference>
<dbReference type="CDD" id="cd02966">
    <property type="entry name" value="TlpA_like_family"/>
    <property type="match status" value="1"/>
</dbReference>
<evidence type="ECO:0000313" key="6">
    <source>
        <dbReference type="EMBL" id="SFV33930.1"/>
    </source>
</evidence>
<dbReference type="EMBL" id="FPCJ01000001">
    <property type="protein sequence ID" value="SFV33930.1"/>
    <property type="molecule type" value="Genomic_DNA"/>
</dbReference>
<accession>A0A1I7NGX6</accession>
<dbReference type="GO" id="GO:0030313">
    <property type="term" value="C:cell envelope"/>
    <property type="evidence" value="ECO:0007669"/>
    <property type="project" value="UniProtKB-SubCell"/>
</dbReference>
<dbReference type="InterPro" id="IPR025380">
    <property type="entry name" value="DUF4369"/>
</dbReference>
<gene>
    <name evidence="6" type="ORF">SAMN05660895_1855</name>
</gene>
<dbReference type="GO" id="GO:0017004">
    <property type="term" value="P:cytochrome complex assembly"/>
    <property type="evidence" value="ECO:0007669"/>
    <property type="project" value="UniProtKB-KW"/>
</dbReference>
<dbReference type="InterPro" id="IPR036249">
    <property type="entry name" value="Thioredoxin-like_sf"/>
</dbReference>
<keyword evidence="7" id="KW-1185">Reference proteome</keyword>
<dbReference type="InterPro" id="IPR017937">
    <property type="entry name" value="Thioredoxin_CS"/>
</dbReference>
<evidence type="ECO:0000256" key="1">
    <source>
        <dbReference type="ARBA" id="ARBA00004196"/>
    </source>
</evidence>
<dbReference type="InterPro" id="IPR013766">
    <property type="entry name" value="Thioredoxin_domain"/>
</dbReference>
<reference evidence="7" key="1">
    <citation type="submission" date="2016-10" db="EMBL/GenBank/DDBJ databases">
        <authorList>
            <person name="Varghese N."/>
            <person name="Submissions S."/>
        </authorList>
    </citation>
    <scope>NUCLEOTIDE SEQUENCE [LARGE SCALE GENOMIC DNA]</scope>
    <source>
        <strain evidence="7">DSM 14807</strain>
    </source>
</reference>